<proteinExistence type="predicted"/>
<name>A0AAW7MLQ8_9BURK</name>
<dbReference type="EMBL" id="QAID01000035">
    <property type="protein sequence ID" value="MDN4578257.1"/>
    <property type="molecule type" value="Genomic_DNA"/>
</dbReference>
<dbReference type="AlphaFoldDB" id="A0AAW7MLQ8"/>
<gene>
    <name evidence="1" type="ORF">DBA34_10635</name>
    <name evidence="2" type="ORF">DBB29_09015</name>
</gene>
<comment type="caution">
    <text evidence="1">The sequence shown here is derived from an EMBL/GenBank/DDBJ whole genome shotgun (WGS) entry which is preliminary data.</text>
</comment>
<protein>
    <submittedName>
        <fullName evidence="1">Uncharacterized protein</fullName>
    </submittedName>
</protein>
<sequence length="79" mass="8793">MAELIEQYRDCTIHGELTEFPTKWRSKVKIIPGEGVRVAIVGFGAEETKEVAREKGAMNFVAFLIQDAKAVIDRALDGK</sequence>
<reference evidence="1" key="1">
    <citation type="submission" date="2018-04" db="EMBL/GenBank/DDBJ databases">
        <authorList>
            <person name="Jy Z."/>
        </authorList>
    </citation>
    <scope>NUCLEOTIDE SEQUENCE</scope>
    <source>
        <strain evidence="2">AS13</strain>
        <strain evidence="1">LA18</strain>
    </source>
</reference>
<evidence type="ECO:0000313" key="1">
    <source>
        <dbReference type="EMBL" id="MDN4573715.1"/>
    </source>
</evidence>
<evidence type="ECO:0000313" key="3">
    <source>
        <dbReference type="Proteomes" id="UP001172788"/>
    </source>
</evidence>
<dbReference type="Proteomes" id="UP001172791">
    <property type="component" value="Unassembled WGS sequence"/>
</dbReference>
<dbReference type="EMBL" id="QAIC01000037">
    <property type="protein sequence ID" value="MDN4573715.1"/>
    <property type="molecule type" value="Genomic_DNA"/>
</dbReference>
<evidence type="ECO:0000313" key="2">
    <source>
        <dbReference type="EMBL" id="MDN4578257.1"/>
    </source>
</evidence>
<dbReference type="RefSeq" id="WP_301234568.1">
    <property type="nucleotide sequence ID" value="NZ_QAIC01000037.1"/>
</dbReference>
<keyword evidence="3" id="KW-1185">Reference proteome</keyword>
<organism evidence="1 4">
    <name type="scientific">Pandoraea cepalis</name>
    <dbReference type="NCBI Taxonomy" id="2508294"/>
    <lineage>
        <taxon>Bacteria</taxon>
        <taxon>Pseudomonadati</taxon>
        <taxon>Pseudomonadota</taxon>
        <taxon>Betaproteobacteria</taxon>
        <taxon>Burkholderiales</taxon>
        <taxon>Burkholderiaceae</taxon>
        <taxon>Pandoraea</taxon>
    </lineage>
</organism>
<accession>A0AAW7MLQ8</accession>
<evidence type="ECO:0000313" key="4">
    <source>
        <dbReference type="Proteomes" id="UP001172791"/>
    </source>
</evidence>
<dbReference type="Proteomes" id="UP001172788">
    <property type="component" value="Unassembled WGS sequence"/>
</dbReference>